<evidence type="ECO:0000313" key="3">
    <source>
        <dbReference type="EMBL" id="KAJ8747037.1"/>
    </source>
</evidence>
<feature type="compositionally biased region" description="Polar residues" evidence="2">
    <location>
        <begin position="1"/>
        <end position="11"/>
    </location>
</feature>
<evidence type="ECO:0000313" key="4">
    <source>
        <dbReference type="Proteomes" id="UP001159364"/>
    </source>
</evidence>
<comment type="caution">
    <text evidence="3">The sequence shown here is derived from an EMBL/GenBank/DDBJ whole genome shotgun (WGS) entry which is preliminary data.</text>
</comment>
<dbReference type="Proteomes" id="UP001159364">
    <property type="component" value="Unassembled WGS sequence"/>
</dbReference>
<feature type="region of interest" description="Disordered" evidence="2">
    <location>
        <begin position="177"/>
        <end position="200"/>
    </location>
</feature>
<evidence type="ECO:0000256" key="1">
    <source>
        <dbReference type="ARBA" id="ARBA00023186"/>
    </source>
</evidence>
<feature type="region of interest" description="Disordered" evidence="2">
    <location>
        <begin position="1"/>
        <end position="98"/>
    </location>
</feature>
<feature type="region of interest" description="Disordered" evidence="2">
    <location>
        <begin position="282"/>
        <end position="318"/>
    </location>
</feature>
<gene>
    <name evidence="3" type="ORF">K2173_003430</name>
</gene>
<dbReference type="PANTHER" id="PTHR33322">
    <property type="entry name" value="BAG DOMAIN CONTAINING PROTEIN, EXPRESSED"/>
    <property type="match status" value="1"/>
</dbReference>
<feature type="compositionally biased region" description="Basic and acidic residues" evidence="2">
    <location>
        <begin position="14"/>
        <end position="32"/>
    </location>
</feature>
<reference evidence="3 4" key="1">
    <citation type="submission" date="2021-09" db="EMBL/GenBank/DDBJ databases">
        <title>Genomic insights and catalytic innovation underlie evolution of tropane alkaloids biosynthesis.</title>
        <authorList>
            <person name="Wang Y.-J."/>
            <person name="Tian T."/>
            <person name="Huang J.-P."/>
            <person name="Huang S.-X."/>
        </authorList>
    </citation>
    <scope>NUCLEOTIDE SEQUENCE [LARGE SCALE GENOMIC DNA]</scope>
    <source>
        <strain evidence="3">KIB-2018</strain>
        <tissue evidence="3">Leaf</tissue>
    </source>
</reference>
<organism evidence="3 4">
    <name type="scientific">Erythroxylum novogranatense</name>
    <dbReference type="NCBI Taxonomy" id="1862640"/>
    <lineage>
        <taxon>Eukaryota</taxon>
        <taxon>Viridiplantae</taxon>
        <taxon>Streptophyta</taxon>
        <taxon>Embryophyta</taxon>
        <taxon>Tracheophyta</taxon>
        <taxon>Spermatophyta</taxon>
        <taxon>Magnoliopsida</taxon>
        <taxon>eudicotyledons</taxon>
        <taxon>Gunneridae</taxon>
        <taxon>Pentapetalae</taxon>
        <taxon>rosids</taxon>
        <taxon>fabids</taxon>
        <taxon>Malpighiales</taxon>
        <taxon>Erythroxylaceae</taxon>
        <taxon>Erythroxylum</taxon>
    </lineage>
</organism>
<protein>
    <submittedName>
        <fullName evidence="3">Uncharacterized protein</fullName>
    </submittedName>
</protein>
<dbReference type="InterPro" id="IPR040400">
    <property type="entry name" value="BAG5/6/7/8"/>
</dbReference>
<dbReference type="GO" id="GO:0009506">
    <property type="term" value="C:plasmodesma"/>
    <property type="evidence" value="ECO:0007669"/>
    <property type="project" value="TreeGrafter"/>
</dbReference>
<dbReference type="GO" id="GO:0006457">
    <property type="term" value="P:protein folding"/>
    <property type="evidence" value="ECO:0007669"/>
    <property type="project" value="TreeGrafter"/>
</dbReference>
<keyword evidence="4" id="KW-1185">Reference proteome</keyword>
<proteinExistence type="predicted"/>
<dbReference type="AlphaFoldDB" id="A0AAV8S4E5"/>
<dbReference type="PANTHER" id="PTHR33322:SF8">
    <property type="entry name" value="BAG FAMILY MOLECULAR CHAPERONE REGULATOR 5, MITOCHONDRIAL"/>
    <property type="match status" value="1"/>
</dbReference>
<dbReference type="EMBL" id="JAIWQS010000251">
    <property type="protein sequence ID" value="KAJ8747037.1"/>
    <property type="molecule type" value="Genomic_DNA"/>
</dbReference>
<accession>A0AAV8S4E5</accession>
<sequence length="318" mass="35386">MEVAKNSNQMNVKAELHLVLDEEEPKKCRTSEMQEGNGRDPSLSLKETPILDESMEHSEVDESVEQSEVKELPILDEEVRVGPPKENDSSIDSNGSVLNSDAQQVEVKELDIVNENGVVSRFEGLEDVVTQLQNHGDYDDHTVDENGVESGPQGMEKVVTQLQNHGHDDLQEEIDHSLTTEGPEERYNSDQMKGSETHKDPVTGPQFALASVELDVVASELLPISSTASNLSANKQDMRMENDWKLIEENAKVREMVEKLIEAGQEQLCVISNLTGRVKNLEKKLSKKKKTTRTTRHKTAMVPGSCAKPSNGSRREAF</sequence>
<keyword evidence="1" id="KW-0143">Chaperone</keyword>
<name>A0AAV8S4E5_9ROSI</name>
<feature type="compositionally biased region" description="Basic residues" evidence="2">
    <location>
        <begin position="285"/>
        <end position="299"/>
    </location>
</feature>
<feature type="compositionally biased region" description="Basic and acidic residues" evidence="2">
    <location>
        <begin position="67"/>
        <end position="88"/>
    </location>
</feature>
<evidence type="ECO:0000256" key="2">
    <source>
        <dbReference type="SAM" id="MobiDB-lite"/>
    </source>
</evidence>